<protein>
    <recommendedName>
        <fullName evidence="6">Amino acid transporter transmembrane domain-containing protein</fullName>
    </recommendedName>
</protein>
<evidence type="ECO:0000256" key="1">
    <source>
        <dbReference type="ARBA" id="ARBA00004141"/>
    </source>
</evidence>
<feature type="transmembrane region" description="Helical" evidence="5">
    <location>
        <begin position="145"/>
        <end position="167"/>
    </location>
</feature>
<organism evidence="7">
    <name type="scientific">Graphocephala atropunctata</name>
    <dbReference type="NCBI Taxonomy" id="36148"/>
    <lineage>
        <taxon>Eukaryota</taxon>
        <taxon>Metazoa</taxon>
        <taxon>Ecdysozoa</taxon>
        <taxon>Arthropoda</taxon>
        <taxon>Hexapoda</taxon>
        <taxon>Insecta</taxon>
        <taxon>Pterygota</taxon>
        <taxon>Neoptera</taxon>
        <taxon>Paraneoptera</taxon>
        <taxon>Hemiptera</taxon>
        <taxon>Auchenorrhyncha</taxon>
        <taxon>Membracoidea</taxon>
        <taxon>Cicadellidae</taxon>
        <taxon>Cicadellinae</taxon>
        <taxon>Cicadellini</taxon>
        <taxon>Graphocephala</taxon>
    </lineage>
</organism>
<proteinExistence type="predicted"/>
<dbReference type="GO" id="GO:0015179">
    <property type="term" value="F:L-amino acid transmembrane transporter activity"/>
    <property type="evidence" value="ECO:0007669"/>
    <property type="project" value="TreeGrafter"/>
</dbReference>
<evidence type="ECO:0000256" key="4">
    <source>
        <dbReference type="ARBA" id="ARBA00023136"/>
    </source>
</evidence>
<feature type="transmembrane region" description="Helical" evidence="5">
    <location>
        <begin position="257"/>
        <end position="277"/>
    </location>
</feature>
<accession>A0A1B6M8V1</accession>
<evidence type="ECO:0000256" key="2">
    <source>
        <dbReference type="ARBA" id="ARBA00022692"/>
    </source>
</evidence>
<feature type="transmembrane region" description="Helical" evidence="5">
    <location>
        <begin position="70"/>
        <end position="88"/>
    </location>
</feature>
<feature type="domain" description="Amino acid transporter transmembrane" evidence="6">
    <location>
        <begin position="66"/>
        <end position="362"/>
    </location>
</feature>
<evidence type="ECO:0000256" key="5">
    <source>
        <dbReference type="SAM" id="Phobius"/>
    </source>
</evidence>
<evidence type="ECO:0000259" key="6">
    <source>
        <dbReference type="Pfam" id="PF01490"/>
    </source>
</evidence>
<feature type="transmembrane region" description="Helical" evidence="5">
    <location>
        <begin position="289"/>
        <end position="312"/>
    </location>
</feature>
<dbReference type="EMBL" id="GEBQ01007636">
    <property type="protein sequence ID" value="JAT32341.1"/>
    <property type="molecule type" value="Transcribed_RNA"/>
</dbReference>
<sequence length="365" mass="39375">MDNAHEIENLDYTFQQPSVVDLDNLVTYDDNSRYHNNSILRGDEDELTSSSSGSNNSVLILAERGQSSRLAAVFLLVNAALGAGLLNFPQAFDQAGGISVALLVQLVLVCCVCFGLLVLAHSSWHVHASTLHDTMAGTCGTKGSLVCSLLIALYCFGTCVTFLIIIGDQSDRVLKSLVGPSFCHSWYMNRHFTITASALVFILPMCYSRTIDFLKYASSLGVLAVLYVVGLVVVQYYTADFVPGPIKTAPDHWTDVFYVVPVICFGYQCHVSVVPIYSCMSDRRTASFTVVVIATLALCASAYTLTGIYGYLTFGGDVSSDVLQDYSGTSVAVLVGITAIAVKTVTTYPILLFCGREAVSNVWCG</sequence>
<evidence type="ECO:0000313" key="7">
    <source>
        <dbReference type="EMBL" id="JAT32341.1"/>
    </source>
</evidence>
<dbReference type="PANTHER" id="PTHR22950">
    <property type="entry name" value="AMINO ACID TRANSPORTER"/>
    <property type="match status" value="1"/>
</dbReference>
<dbReference type="InterPro" id="IPR013057">
    <property type="entry name" value="AA_transpt_TM"/>
</dbReference>
<gene>
    <name evidence="7" type="ORF">g.50897</name>
</gene>
<feature type="transmembrane region" description="Helical" evidence="5">
    <location>
        <begin position="100"/>
        <end position="124"/>
    </location>
</feature>
<keyword evidence="4 5" id="KW-0472">Membrane</keyword>
<keyword evidence="3 5" id="KW-1133">Transmembrane helix</keyword>
<name>A0A1B6M8V1_9HEMI</name>
<reference evidence="7" key="1">
    <citation type="submission" date="2015-11" db="EMBL/GenBank/DDBJ databases">
        <title>De novo transcriptome assembly of four potential Pierce s Disease insect vectors from Arizona vineyards.</title>
        <authorList>
            <person name="Tassone E.E."/>
        </authorList>
    </citation>
    <scope>NUCLEOTIDE SEQUENCE</scope>
</reference>
<feature type="transmembrane region" description="Helical" evidence="5">
    <location>
        <begin position="219"/>
        <end position="237"/>
    </location>
</feature>
<dbReference type="PANTHER" id="PTHR22950:SF652">
    <property type="entry name" value="TRANSMEMBRANE AMINO ACID TRANSPORTER FAMILY PROTEIN"/>
    <property type="match status" value="1"/>
</dbReference>
<dbReference type="AlphaFoldDB" id="A0A1B6M8V1"/>
<feature type="non-terminal residue" evidence="7">
    <location>
        <position position="365"/>
    </location>
</feature>
<keyword evidence="2 5" id="KW-0812">Transmembrane</keyword>
<feature type="transmembrane region" description="Helical" evidence="5">
    <location>
        <begin position="332"/>
        <end position="353"/>
    </location>
</feature>
<evidence type="ECO:0000256" key="3">
    <source>
        <dbReference type="ARBA" id="ARBA00022989"/>
    </source>
</evidence>
<dbReference type="Pfam" id="PF01490">
    <property type="entry name" value="Aa_trans"/>
    <property type="match status" value="1"/>
</dbReference>
<comment type="subcellular location">
    <subcellularLocation>
        <location evidence="1">Membrane</location>
        <topology evidence="1">Multi-pass membrane protein</topology>
    </subcellularLocation>
</comment>
<feature type="transmembrane region" description="Helical" evidence="5">
    <location>
        <begin position="187"/>
        <end position="207"/>
    </location>
</feature>
<dbReference type="GO" id="GO:0016020">
    <property type="term" value="C:membrane"/>
    <property type="evidence" value="ECO:0007669"/>
    <property type="project" value="UniProtKB-SubCell"/>
</dbReference>